<keyword evidence="4" id="KW-1185">Reference proteome</keyword>
<evidence type="ECO:0000313" key="3">
    <source>
        <dbReference type="EMBL" id="MFB9075207.1"/>
    </source>
</evidence>
<evidence type="ECO:0000313" key="2">
    <source>
        <dbReference type="EMBL" id="MFB9069911.1"/>
    </source>
</evidence>
<evidence type="ECO:0000313" key="4">
    <source>
        <dbReference type="Proteomes" id="UP001589575"/>
    </source>
</evidence>
<proteinExistence type="predicted"/>
<evidence type="ECO:0000256" key="1">
    <source>
        <dbReference type="SAM" id="MobiDB-lite"/>
    </source>
</evidence>
<organism evidence="3 4">
    <name type="scientific">Citricoccus parietis</name>
    <dbReference type="NCBI Taxonomy" id="592307"/>
    <lineage>
        <taxon>Bacteria</taxon>
        <taxon>Bacillati</taxon>
        <taxon>Actinomycetota</taxon>
        <taxon>Actinomycetes</taxon>
        <taxon>Micrococcales</taxon>
        <taxon>Micrococcaceae</taxon>
        <taxon>Citricoccus</taxon>
    </lineage>
</organism>
<dbReference type="EMBL" id="JBHMFI010000022">
    <property type="protein sequence ID" value="MFB9075207.1"/>
    <property type="molecule type" value="Genomic_DNA"/>
</dbReference>
<accession>A0ABV5G8B7</accession>
<sequence length="64" mass="6911">MVSQATLGCPCLPTDGKGRGEGHSQVLFRGHAVQHCQPGQHVMETQPQGGRRRRAELHRAALLG</sequence>
<comment type="caution">
    <text evidence="3">The sequence shown here is derived from an EMBL/GenBank/DDBJ whole genome shotgun (WGS) entry which is preliminary data.</text>
</comment>
<feature type="region of interest" description="Disordered" evidence="1">
    <location>
        <begin position="1"/>
        <end position="23"/>
    </location>
</feature>
<protein>
    <submittedName>
        <fullName evidence="3">Uncharacterized protein</fullName>
    </submittedName>
</protein>
<dbReference type="Proteomes" id="UP001589575">
    <property type="component" value="Unassembled WGS sequence"/>
</dbReference>
<dbReference type="EMBL" id="JBHMFI010000001">
    <property type="protein sequence ID" value="MFB9069911.1"/>
    <property type="molecule type" value="Genomic_DNA"/>
</dbReference>
<reference evidence="3 4" key="1">
    <citation type="submission" date="2024-09" db="EMBL/GenBank/DDBJ databases">
        <authorList>
            <person name="Sun Q."/>
            <person name="Mori K."/>
        </authorList>
    </citation>
    <scope>NUCLEOTIDE SEQUENCE [LARGE SCALE GENOMIC DNA]</scope>
    <source>
        <strain evidence="3 4">CCM 7609</strain>
    </source>
</reference>
<name>A0ABV5G8B7_9MICC</name>
<gene>
    <name evidence="2" type="ORF">ACFFX0_01355</name>
    <name evidence="3" type="ORF">ACFFX0_30160</name>
</gene>